<accession>A0A1S0TIX2</accession>
<dbReference type="InParanoid" id="A0A1S0TIX2"/>
<feature type="chain" id="PRO_5010207304" evidence="1">
    <location>
        <begin position="23"/>
        <end position="69"/>
    </location>
</feature>
<dbReference type="CTD" id="9951523"/>
<dbReference type="EMBL" id="JH712779">
    <property type="protein sequence ID" value="EFO14473.1"/>
    <property type="molecule type" value="Genomic_DNA"/>
</dbReference>
<evidence type="ECO:0000256" key="1">
    <source>
        <dbReference type="SAM" id="SignalP"/>
    </source>
</evidence>
<gene>
    <name evidence="2" type="ORF">LOAG_14046</name>
</gene>
<reference evidence="2" key="1">
    <citation type="submission" date="2012-04" db="EMBL/GenBank/DDBJ databases">
        <title>The Genome Sequence of Loa loa.</title>
        <authorList>
            <consortium name="The Broad Institute Genome Sequencing Platform"/>
            <consortium name="Broad Institute Genome Sequencing Center for Infectious Disease"/>
            <person name="Nutman T.B."/>
            <person name="Fink D.L."/>
            <person name="Russ C."/>
            <person name="Young S."/>
            <person name="Zeng Q."/>
            <person name="Gargeya S."/>
            <person name="Alvarado L."/>
            <person name="Berlin A."/>
            <person name="Chapman S.B."/>
            <person name="Chen Z."/>
            <person name="Freedman E."/>
            <person name="Gellesch M."/>
            <person name="Goldberg J."/>
            <person name="Griggs A."/>
            <person name="Gujja S."/>
            <person name="Heilman E.R."/>
            <person name="Heiman D."/>
            <person name="Howarth C."/>
            <person name="Mehta T."/>
            <person name="Neiman D."/>
            <person name="Pearson M."/>
            <person name="Roberts A."/>
            <person name="Saif S."/>
            <person name="Shea T."/>
            <person name="Shenoy N."/>
            <person name="Sisk P."/>
            <person name="Stolte C."/>
            <person name="Sykes S."/>
            <person name="White J."/>
            <person name="Yandava C."/>
            <person name="Haas B."/>
            <person name="Henn M.R."/>
            <person name="Nusbaum C."/>
            <person name="Birren B."/>
        </authorList>
    </citation>
    <scope>NUCLEOTIDE SEQUENCE [LARGE SCALE GENOMIC DNA]</scope>
</reference>
<keyword evidence="1" id="KW-0732">Signal</keyword>
<protein>
    <submittedName>
        <fullName evidence="2">Uncharacterized protein</fullName>
    </submittedName>
</protein>
<dbReference type="GeneID" id="9951523"/>
<feature type="signal peptide" evidence="1">
    <location>
        <begin position="1"/>
        <end position="22"/>
    </location>
</feature>
<dbReference type="AlphaFoldDB" id="A0A1S0TIX2"/>
<organism evidence="2">
    <name type="scientific">Loa loa</name>
    <name type="common">Eye worm</name>
    <name type="synonym">Filaria loa</name>
    <dbReference type="NCBI Taxonomy" id="7209"/>
    <lineage>
        <taxon>Eukaryota</taxon>
        <taxon>Metazoa</taxon>
        <taxon>Ecdysozoa</taxon>
        <taxon>Nematoda</taxon>
        <taxon>Chromadorea</taxon>
        <taxon>Rhabditida</taxon>
        <taxon>Spirurina</taxon>
        <taxon>Spiruromorpha</taxon>
        <taxon>Filarioidea</taxon>
        <taxon>Onchocercidae</taxon>
        <taxon>Loa</taxon>
    </lineage>
</organism>
<proteinExistence type="predicted"/>
<name>A0A1S0TIX2_LOALO</name>
<dbReference type="RefSeq" id="XP_003149596.1">
    <property type="nucleotide sequence ID" value="XM_003149548.1"/>
</dbReference>
<sequence length="69" mass="7534">MEAMKIILALLIVLLASTNVESYSWGYPYYGSAYYSTYRPFSGGWSPFYGGEMIGANFGGTGATLLTKK</sequence>
<dbReference type="KEGG" id="loa:LOAG_14046"/>
<evidence type="ECO:0000313" key="2">
    <source>
        <dbReference type="EMBL" id="EFO14473.1"/>
    </source>
</evidence>